<dbReference type="GO" id="GO:0000298">
    <property type="term" value="F:endopolyphosphatase activity"/>
    <property type="evidence" value="ECO:0007669"/>
    <property type="project" value="UniProtKB-EC"/>
</dbReference>
<keyword evidence="14" id="KW-0732">Signal</keyword>
<feature type="compositionally biased region" description="Basic and acidic residues" evidence="13">
    <location>
        <begin position="529"/>
        <end position="542"/>
    </location>
</feature>
<keyword evidence="9" id="KW-1133">Transmembrane helix</keyword>
<dbReference type="GeneID" id="28971128"/>
<feature type="region of interest" description="Disordered" evidence="13">
    <location>
        <begin position="75"/>
        <end position="96"/>
    </location>
</feature>
<evidence type="ECO:0000256" key="14">
    <source>
        <dbReference type="SAM" id="SignalP"/>
    </source>
</evidence>
<dbReference type="Pfam" id="PF00149">
    <property type="entry name" value="Metallophos"/>
    <property type="match status" value="1"/>
</dbReference>
<feature type="compositionally biased region" description="Basic residues" evidence="13">
    <location>
        <begin position="82"/>
        <end position="95"/>
    </location>
</feature>
<dbReference type="PIRSF" id="PIRSF027093">
    <property type="entry name" value="EndopolyPtase_N1"/>
    <property type="match status" value="1"/>
</dbReference>
<dbReference type="InterPro" id="IPR004843">
    <property type="entry name" value="Calcineurin-like_PHP"/>
</dbReference>
<comment type="similarity">
    <text evidence="2">Belongs to the endopolyphosphatase PPN1 family.</text>
</comment>
<proteinExistence type="inferred from homology"/>
<keyword evidence="7 12" id="KW-0378">Hydrolase</keyword>
<dbReference type="GO" id="GO:0005774">
    <property type="term" value="C:vacuolar membrane"/>
    <property type="evidence" value="ECO:0007669"/>
    <property type="project" value="UniProtKB-SubCell"/>
</dbReference>
<gene>
    <name evidence="16" type="ORF">I303_108244</name>
</gene>
<evidence type="ECO:0000256" key="7">
    <source>
        <dbReference type="ARBA" id="ARBA00022801"/>
    </source>
</evidence>
<dbReference type="EC" id="3.6.1.10" evidence="3 12"/>
<dbReference type="GO" id="GO:0000324">
    <property type="term" value="C:fungal-type vacuole"/>
    <property type="evidence" value="ECO:0007669"/>
    <property type="project" value="TreeGrafter"/>
</dbReference>
<evidence type="ECO:0000313" key="17">
    <source>
        <dbReference type="Proteomes" id="UP000078595"/>
    </source>
</evidence>
<comment type="catalytic activity">
    <reaction evidence="12">
        <text>[phosphate](n+1) + n H2O = (n+1) phosphate + n H(+)</text>
        <dbReference type="Rhea" id="RHEA:22452"/>
        <dbReference type="Rhea" id="RHEA-COMP:14280"/>
        <dbReference type="ChEBI" id="CHEBI:15377"/>
        <dbReference type="ChEBI" id="CHEBI:15378"/>
        <dbReference type="ChEBI" id="CHEBI:16838"/>
        <dbReference type="ChEBI" id="CHEBI:43474"/>
        <dbReference type="EC" id="3.6.1.10"/>
    </reaction>
</comment>
<dbReference type="GO" id="GO:0004309">
    <property type="term" value="F:exopolyphosphatase activity"/>
    <property type="evidence" value="ECO:0007669"/>
    <property type="project" value="TreeGrafter"/>
</dbReference>
<evidence type="ECO:0000256" key="13">
    <source>
        <dbReference type="SAM" id="MobiDB-lite"/>
    </source>
</evidence>
<accession>A0AAJ8KWD3</accession>
<organism evidence="16 17">
    <name type="scientific">Kwoniella dejecticola CBS 10117</name>
    <dbReference type="NCBI Taxonomy" id="1296121"/>
    <lineage>
        <taxon>Eukaryota</taxon>
        <taxon>Fungi</taxon>
        <taxon>Dikarya</taxon>
        <taxon>Basidiomycota</taxon>
        <taxon>Agaricomycotina</taxon>
        <taxon>Tremellomycetes</taxon>
        <taxon>Tremellales</taxon>
        <taxon>Cryptococcaceae</taxon>
        <taxon>Kwoniella</taxon>
    </lineage>
</organism>
<feature type="region of interest" description="Disordered" evidence="13">
    <location>
        <begin position="476"/>
        <end position="565"/>
    </location>
</feature>
<sequence length="689" mass="78528">MRSTFIAGCIGLALAASSSASSSSSFSSNNAEQVVLTPSWEGPSEFVKPKRRPLTGRFLHITDIHPDPHYKTGATFDSGCHRRDKKKKKGKKGKGKEKLIDDDETFAFDEQDELFKGKGKDKDGLDLAGEWGTAVSKCDSPMSLVNVTFDWLKKEWRDEIDFIVWTGDNARHDIDRSLPRTTSEIFKLNRMIVSKMLDTFGTDIPIVPSIGNNDIWPHNVMAAGPSKLTEEFLHIWGKFIPPDFAHVFERGSYYSVEVIPDTLAVISLNTLFWYDSNTLVDGCGDHSNDPGALEMDWLDVQLSAFRDRGMQVWLTGHVPPHMGYYYDNCYLRYGDLALRYQDTIVGHLFGHMNVDHFFFIDVDELESTPVDRSKSKSKVRSKKNFAPLTANLSALPSFQRQGDVGIYGAADILKEELKKDFQDMPGPKDLKLKDYIAVNVAASVIPTYLPGLRVFTYNISGLGDEKNEDALYKPHKLPLQDDDDEDTEGEAYEDDVEESEEEGEHHDVEVEKKKDRKPGHRHRGKKPKKGDCKKPENEDKPHCVFRRQPRYYSKDSPSRSNKALSPLGYTQFYLPKLNKQGSTPQWEIEYTTYKRDVLDPSSSDNSTRRSQWKQPPPVPLKFLPGYNDLTAIEGDGSDEDTLLLKKKWEKTLKKITPWRMPDLTIPNYVKLSRKLVKEKGMWDKFQELM</sequence>
<keyword evidence="6" id="KW-0812">Transmembrane</keyword>
<keyword evidence="11" id="KW-0325">Glycoprotein</keyword>
<feature type="compositionally biased region" description="Basic and acidic residues" evidence="13">
    <location>
        <begin position="503"/>
        <end position="513"/>
    </location>
</feature>
<evidence type="ECO:0000256" key="10">
    <source>
        <dbReference type="ARBA" id="ARBA00023136"/>
    </source>
</evidence>
<reference evidence="16" key="2">
    <citation type="submission" date="2024-02" db="EMBL/GenBank/DDBJ databases">
        <title>Comparative genomics of Cryptococcus and Kwoniella reveals pathogenesis evolution and contrasting modes of karyotype evolution via chromosome fusion or intercentromeric recombination.</title>
        <authorList>
            <person name="Coelho M.A."/>
            <person name="David-Palma M."/>
            <person name="Shea T."/>
            <person name="Bowers K."/>
            <person name="McGinley-Smith S."/>
            <person name="Mohammad A.W."/>
            <person name="Gnirke A."/>
            <person name="Yurkov A.M."/>
            <person name="Nowrousian M."/>
            <person name="Sun S."/>
            <person name="Cuomo C.A."/>
            <person name="Heitman J."/>
        </authorList>
    </citation>
    <scope>NUCLEOTIDE SEQUENCE</scope>
    <source>
        <strain evidence="16">CBS 10117</strain>
    </source>
</reference>
<evidence type="ECO:0000256" key="12">
    <source>
        <dbReference type="PIRNR" id="PIRNR027093"/>
    </source>
</evidence>
<evidence type="ECO:0000256" key="5">
    <source>
        <dbReference type="ARBA" id="ARBA00022554"/>
    </source>
</evidence>
<dbReference type="CDD" id="cd00842">
    <property type="entry name" value="MPP_ASMase"/>
    <property type="match status" value="1"/>
</dbReference>
<dbReference type="GO" id="GO:0008081">
    <property type="term" value="F:phosphoric diester hydrolase activity"/>
    <property type="evidence" value="ECO:0007669"/>
    <property type="project" value="TreeGrafter"/>
</dbReference>
<feature type="region of interest" description="Disordered" evidence="13">
    <location>
        <begin position="597"/>
        <end position="617"/>
    </location>
</feature>
<dbReference type="InterPro" id="IPR029052">
    <property type="entry name" value="Metallo-depent_PP-like"/>
</dbReference>
<keyword evidence="5 12" id="KW-0926">Vacuole</keyword>
<dbReference type="Proteomes" id="UP000078595">
    <property type="component" value="Chromosome 11"/>
</dbReference>
<evidence type="ECO:0000256" key="4">
    <source>
        <dbReference type="ARBA" id="ARBA00014458"/>
    </source>
</evidence>
<feature type="domain" description="Calcineurin-like phosphoesterase" evidence="15">
    <location>
        <begin position="57"/>
        <end position="351"/>
    </location>
</feature>
<dbReference type="PANTHER" id="PTHR10340">
    <property type="entry name" value="SPHINGOMYELIN PHOSPHODIESTERASE"/>
    <property type="match status" value="1"/>
</dbReference>
<dbReference type="RefSeq" id="XP_065825861.1">
    <property type="nucleotide sequence ID" value="XM_065969789.1"/>
</dbReference>
<reference evidence="16" key="1">
    <citation type="submission" date="2013-07" db="EMBL/GenBank/DDBJ databases">
        <authorList>
            <consortium name="The Broad Institute Genome Sequencing Platform"/>
            <person name="Cuomo C."/>
            <person name="Litvintseva A."/>
            <person name="Chen Y."/>
            <person name="Heitman J."/>
            <person name="Sun S."/>
            <person name="Springer D."/>
            <person name="Dromer F."/>
            <person name="Young S.K."/>
            <person name="Zeng Q."/>
            <person name="Gargeya S."/>
            <person name="Fitzgerald M."/>
            <person name="Abouelleil A."/>
            <person name="Alvarado L."/>
            <person name="Berlin A.M."/>
            <person name="Chapman S.B."/>
            <person name="Dewar J."/>
            <person name="Goldberg J."/>
            <person name="Griggs A."/>
            <person name="Gujja S."/>
            <person name="Hansen M."/>
            <person name="Howarth C."/>
            <person name="Imamovic A."/>
            <person name="Larimer J."/>
            <person name="McCowan C."/>
            <person name="Murphy C."/>
            <person name="Pearson M."/>
            <person name="Priest M."/>
            <person name="Roberts A."/>
            <person name="Saif S."/>
            <person name="Shea T."/>
            <person name="Sykes S."/>
            <person name="Wortman J."/>
            <person name="Nusbaum C."/>
            <person name="Birren B."/>
        </authorList>
    </citation>
    <scope>NUCLEOTIDE SEQUENCE</scope>
    <source>
        <strain evidence="16">CBS 10117</strain>
    </source>
</reference>
<dbReference type="Gene3D" id="3.60.21.10">
    <property type="match status" value="1"/>
</dbReference>
<evidence type="ECO:0000256" key="1">
    <source>
        <dbReference type="ARBA" id="ARBA00004576"/>
    </source>
</evidence>
<evidence type="ECO:0000256" key="9">
    <source>
        <dbReference type="ARBA" id="ARBA00022989"/>
    </source>
</evidence>
<evidence type="ECO:0000313" key="16">
    <source>
        <dbReference type="EMBL" id="WWC65624.1"/>
    </source>
</evidence>
<dbReference type="GO" id="GO:0005615">
    <property type="term" value="C:extracellular space"/>
    <property type="evidence" value="ECO:0007669"/>
    <property type="project" value="TreeGrafter"/>
</dbReference>
<evidence type="ECO:0000256" key="8">
    <source>
        <dbReference type="ARBA" id="ARBA00022968"/>
    </source>
</evidence>
<dbReference type="AlphaFoldDB" id="A0AAJ8KWD3"/>
<comment type="subcellular location">
    <subcellularLocation>
        <location evidence="1">Vacuole membrane</location>
        <topology evidence="1">Single-pass type II membrane protein</topology>
    </subcellularLocation>
</comment>
<dbReference type="GO" id="GO:0006798">
    <property type="term" value="P:polyphosphate catabolic process"/>
    <property type="evidence" value="ECO:0007669"/>
    <property type="project" value="TreeGrafter"/>
</dbReference>
<keyword evidence="8" id="KW-0735">Signal-anchor</keyword>
<evidence type="ECO:0000256" key="3">
    <source>
        <dbReference type="ARBA" id="ARBA00012459"/>
    </source>
</evidence>
<feature type="chain" id="PRO_5042509949" description="Endopolyphosphatase" evidence="14">
    <location>
        <begin position="21"/>
        <end position="689"/>
    </location>
</feature>
<keyword evidence="10 12" id="KW-0472">Membrane</keyword>
<dbReference type="PANTHER" id="PTHR10340:SF55">
    <property type="entry name" value="ENDOPOLYPHOSPHATASE"/>
    <property type="match status" value="1"/>
</dbReference>
<evidence type="ECO:0000259" key="15">
    <source>
        <dbReference type="Pfam" id="PF00149"/>
    </source>
</evidence>
<keyword evidence="17" id="KW-1185">Reference proteome</keyword>
<evidence type="ECO:0000256" key="11">
    <source>
        <dbReference type="ARBA" id="ARBA00023180"/>
    </source>
</evidence>
<dbReference type="InterPro" id="IPR012358">
    <property type="entry name" value="EndopolyPtase_N1"/>
</dbReference>
<evidence type="ECO:0000256" key="6">
    <source>
        <dbReference type="ARBA" id="ARBA00022692"/>
    </source>
</evidence>
<feature type="signal peptide" evidence="14">
    <location>
        <begin position="1"/>
        <end position="20"/>
    </location>
</feature>
<feature type="compositionally biased region" description="Acidic residues" evidence="13">
    <location>
        <begin position="480"/>
        <end position="502"/>
    </location>
</feature>
<evidence type="ECO:0000256" key="2">
    <source>
        <dbReference type="ARBA" id="ARBA00010399"/>
    </source>
</evidence>
<comment type="function">
    <text evidence="12">Catalyzes the hydrolysis of inorganic polyphosphate (polyP) chains of many hundreds of phosphate residues into shorter lengths.</text>
</comment>
<protein>
    <recommendedName>
        <fullName evidence="4 12">Endopolyphosphatase</fullName>
        <ecNumber evidence="3 12">3.6.1.10</ecNumber>
    </recommendedName>
</protein>
<name>A0AAJ8KWD3_9TREE</name>
<dbReference type="SUPFAM" id="SSF56300">
    <property type="entry name" value="Metallo-dependent phosphatases"/>
    <property type="match status" value="1"/>
</dbReference>
<dbReference type="InterPro" id="IPR041805">
    <property type="entry name" value="ASMase/PPN1_MPP"/>
</dbReference>
<feature type="compositionally biased region" description="Basic residues" evidence="13">
    <location>
        <begin position="514"/>
        <end position="528"/>
    </location>
</feature>
<feature type="compositionally biased region" description="Polar residues" evidence="13">
    <location>
        <begin position="600"/>
        <end position="613"/>
    </location>
</feature>
<dbReference type="KEGG" id="kdj:28971128"/>
<dbReference type="EMBL" id="CP144540">
    <property type="protein sequence ID" value="WWC65624.1"/>
    <property type="molecule type" value="Genomic_DNA"/>
</dbReference>